<feature type="region of interest" description="Disordered" evidence="1">
    <location>
        <begin position="39"/>
        <end position="67"/>
    </location>
</feature>
<dbReference type="Proteomes" id="UP000654075">
    <property type="component" value="Unassembled WGS sequence"/>
</dbReference>
<gene>
    <name evidence="2" type="ORF">PGLA1383_LOCUS8048</name>
</gene>
<feature type="non-terminal residue" evidence="2">
    <location>
        <position position="1"/>
    </location>
</feature>
<sequence length="104" mass="11059">LRGSDYWTLELGTWRRSTQHLGFDDAEAKRASSWGRATLAAASRESGTAGNEAAPLPVSPAGDHAGLHTGDLSASRFAVCFEGRLAMPMRAADRGPQVPKPVVR</sequence>
<accession>A0A813DUE1</accession>
<organism evidence="2 3">
    <name type="scientific">Polarella glacialis</name>
    <name type="common">Dinoflagellate</name>
    <dbReference type="NCBI Taxonomy" id="89957"/>
    <lineage>
        <taxon>Eukaryota</taxon>
        <taxon>Sar</taxon>
        <taxon>Alveolata</taxon>
        <taxon>Dinophyceae</taxon>
        <taxon>Suessiales</taxon>
        <taxon>Suessiaceae</taxon>
        <taxon>Polarella</taxon>
    </lineage>
</organism>
<dbReference type="EMBL" id="CAJNNV010003596">
    <property type="protein sequence ID" value="CAE8589280.1"/>
    <property type="molecule type" value="Genomic_DNA"/>
</dbReference>
<keyword evidence="3" id="KW-1185">Reference proteome</keyword>
<dbReference type="AlphaFoldDB" id="A0A813DUE1"/>
<reference evidence="2" key="1">
    <citation type="submission" date="2021-02" db="EMBL/GenBank/DDBJ databases">
        <authorList>
            <person name="Dougan E. K."/>
            <person name="Rhodes N."/>
            <person name="Thang M."/>
            <person name="Chan C."/>
        </authorList>
    </citation>
    <scope>NUCLEOTIDE SEQUENCE</scope>
</reference>
<protein>
    <submittedName>
        <fullName evidence="2">Uncharacterized protein</fullName>
    </submittedName>
</protein>
<comment type="caution">
    <text evidence="2">The sequence shown here is derived from an EMBL/GenBank/DDBJ whole genome shotgun (WGS) entry which is preliminary data.</text>
</comment>
<proteinExistence type="predicted"/>
<evidence type="ECO:0000256" key="1">
    <source>
        <dbReference type="SAM" id="MobiDB-lite"/>
    </source>
</evidence>
<name>A0A813DUE1_POLGL</name>
<evidence type="ECO:0000313" key="3">
    <source>
        <dbReference type="Proteomes" id="UP000654075"/>
    </source>
</evidence>
<evidence type="ECO:0000313" key="2">
    <source>
        <dbReference type="EMBL" id="CAE8589280.1"/>
    </source>
</evidence>